<name>H2ED73_9VIRU</name>
<organism evidence="1">
    <name type="scientific">Moumouvirus sp. 'Monve'</name>
    <dbReference type="NCBI Taxonomy" id="1128131"/>
    <lineage>
        <taxon>Viruses</taxon>
        <taxon>Varidnaviria</taxon>
        <taxon>Bamfordvirae</taxon>
        <taxon>Nucleocytoviricota</taxon>
        <taxon>Megaviricetes</taxon>
        <taxon>Imitervirales</taxon>
        <taxon>Mimiviridae</taxon>
        <taxon>Megamimivirinae</taxon>
        <taxon>Moumouvirus</taxon>
    </lineage>
</organism>
<reference evidence="1" key="1">
    <citation type="submission" date="2011-10" db="EMBL/GenBank/DDBJ databases">
        <title>Provirophages and transpovirons: unique mobilome of giant viruses.</title>
        <authorList>
            <person name="Desnues C."/>
            <person name="LaScola B."/>
            <person name="Yutin N."/>
            <person name="Fournous G."/>
            <person name="Koonin E."/>
            <person name="Raoult D."/>
        </authorList>
    </citation>
    <scope>NUCLEOTIDE SEQUENCE</scope>
    <source>
        <strain evidence="1">Mv13-mv</strain>
    </source>
</reference>
<dbReference type="EMBL" id="JN885995">
    <property type="protein sequence ID" value="AEX62346.1"/>
    <property type="molecule type" value="Genomic_DNA"/>
</dbReference>
<accession>H2ED73</accession>
<protein>
    <submittedName>
        <fullName evidence="1">Putative ankyrin repeat protein</fullName>
    </submittedName>
</protein>
<gene>
    <name evidence="1" type="ORF">mv_L141</name>
</gene>
<sequence length="73" mass="8658">MKFIHKTIINHANKILYNPNSLRSRLIILKLSLENNSIEKSITWNNLELFDYLGIYDLDSLKSKVHHALKYME</sequence>
<proteinExistence type="predicted"/>
<evidence type="ECO:0000313" key="1">
    <source>
        <dbReference type="EMBL" id="AEX62346.1"/>
    </source>
</evidence>